<protein>
    <submittedName>
        <fullName evidence="1">Uncharacterized protein</fullName>
    </submittedName>
</protein>
<organism evidence="1">
    <name type="scientific">Babesia bovis</name>
    <dbReference type="NCBI Taxonomy" id="5865"/>
    <lineage>
        <taxon>Eukaryota</taxon>
        <taxon>Sar</taxon>
        <taxon>Alveolata</taxon>
        <taxon>Apicomplexa</taxon>
        <taxon>Aconoidasida</taxon>
        <taxon>Piroplasmida</taxon>
        <taxon>Babesiidae</taxon>
        <taxon>Babesia</taxon>
    </lineage>
</organism>
<reference evidence="1" key="1">
    <citation type="journal article" date="2014" name="BMC Genomics">
        <title>The Babesia bovis gene and promoter model: an update from full-length EST analysis.</title>
        <authorList>
            <person name="Yamagishi J."/>
            <person name="Wakaguri H."/>
            <person name="Yokoyama N."/>
            <person name="Yamashita R."/>
            <person name="Suzuki Y."/>
            <person name="Xuan X."/>
            <person name="Igarashi I."/>
        </authorList>
    </citation>
    <scope>NUCLEOTIDE SEQUENCE</scope>
    <source>
        <strain evidence="1">Texas</strain>
    </source>
</reference>
<accession>S6BN30</accession>
<sequence length="74" mass="8462">MRILQACSSWFGDRRSVVYSITNYCRRTYIGVVFHGSLLLHGAIDLDAYWTIRSRVAVESVTMRVYSTVSILPC</sequence>
<evidence type="ECO:0000313" key="1">
    <source>
        <dbReference type="EMBL" id="BAN65497.1"/>
    </source>
</evidence>
<dbReference type="EMBL" id="AK441703">
    <property type="protein sequence ID" value="BAN65497.1"/>
    <property type="molecule type" value="mRNA"/>
</dbReference>
<name>S6BN30_BABBO</name>
<dbReference type="AlphaFoldDB" id="S6BN30"/>
<proteinExistence type="evidence at transcript level"/>